<name>A0A7W7VT48_KITKI</name>
<dbReference type="InterPro" id="IPR012337">
    <property type="entry name" value="RNaseH-like_sf"/>
</dbReference>
<dbReference type="GO" id="GO:0003676">
    <property type="term" value="F:nucleic acid binding"/>
    <property type="evidence" value="ECO:0007669"/>
    <property type="project" value="InterPro"/>
</dbReference>
<dbReference type="GO" id="GO:0015074">
    <property type="term" value="P:DNA integration"/>
    <property type="evidence" value="ECO:0007669"/>
    <property type="project" value="InterPro"/>
</dbReference>
<dbReference type="Gene3D" id="3.30.420.10">
    <property type="entry name" value="Ribonuclease H-like superfamily/Ribonuclease H"/>
    <property type="match status" value="1"/>
</dbReference>
<comment type="caution">
    <text evidence="2">The sequence shown here is derived from an EMBL/GenBank/DDBJ whole genome shotgun (WGS) entry which is preliminary data.</text>
</comment>
<dbReference type="AlphaFoldDB" id="A0A7W7VT48"/>
<sequence>MLLRLAYLTVTNVLAALRLLPLSDREKDVEILALCHQLAVLERQLGEGRVRFAPADRAFLAALLAPLSRGVLRRLRLLVRPDTVLRWHRDLMKQRHARACRPKRPGRPPTVRSIRVLILRLVRENPSWGYRRVHGELAALGIKISASTVWEVLKAEGIDPAPDRSTTTWADFLRSQAGALLACDFIETVTLTGQRQYILAVIEHASRRVRVLGATAHPTAHWVGQAARNLVMDLEDAGAAVSYLIRDRDAKFPAVFDQILGDAGIKVVLSGIRMPRMNSIMERWA</sequence>
<dbReference type="InterPro" id="IPR001584">
    <property type="entry name" value="Integrase_cat-core"/>
</dbReference>
<gene>
    <name evidence="2" type="ORF">FHR34_000879</name>
</gene>
<dbReference type="SUPFAM" id="SSF46689">
    <property type="entry name" value="Homeodomain-like"/>
    <property type="match status" value="1"/>
</dbReference>
<dbReference type="Pfam" id="PF13565">
    <property type="entry name" value="HTH_32"/>
    <property type="match status" value="1"/>
</dbReference>
<dbReference type="InterPro" id="IPR009057">
    <property type="entry name" value="Homeodomain-like_sf"/>
</dbReference>
<evidence type="ECO:0000313" key="2">
    <source>
        <dbReference type="EMBL" id="MBB4921886.1"/>
    </source>
</evidence>
<accession>A0A7W7VT48</accession>
<keyword evidence="3" id="KW-1185">Reference proteome</keyword>
<organism evidence="2 3">
    <name type="scientific">Kitasatospora kifunensis</name>
    <name type="common">Streptomyces kifunensis</name>
    <dbReference type="NCBI Taxonomy" id="58351"/>
    <lineage>
        <taxon>Bacteria</taxon>
        <taxon>Bacillati</taxon>
        <taxon>Actinomycetota</taxon>
        <taxon>Actinomycetes</taxon>
        <taxon>Kitasatosporales</taxon>
        <taxon>Streptomycetaceae</taxon>
        <taxon>Kitasatospora</taxon>
    </lineage>
</organism>
<dbReference type="InterPro" id="IPR036397">
    <property type="entry name" value="RNaseH_sf"/>
</dbReference>
<proteinExistence type="predicted"/>
<protein>
    <submittedName>
        <fullName evidence="2">Transposase</fullName>
    </submittedName>
</protein>
<evidence type="ECO:0000259" key="1">
    <source>
        <dbReference type="PROSITE" id="PS50994"/>
    </source>
</evidence>
<feature type="domain" description="Integrase catalytic" evidence="1">
    <location>
        <begin position="158"/>
        <end position="285"/>
    </location>
</feature>
<dbReference type="PROSITE" id="PS50994">
    <property type="entry name" value="INTEGRASE"/>
    <property type="match status" value="1"/>
</dbReference>
<dbReference type="SUPFAM" id="SSF53098">
    <property type="entry name" value="Ribonuclease H-like"/>
    <property type="match status" value="1"/>
</dbReference>
<reference evidence="2 3" key="1">
    <citation type="submission" date="2020-08" db="EMBL/GenBank/DDBJ databases">
        <title>Sequencing the genomes of 1000 actinobacteria strains.</title>
        <authorList>
            <person name="Klenk H.-P."/>
        </authorList>
    </citation>
    <scope>NUCLEOTIDE SEQUENCE [LARGE SCALE GENOMIC DNA]</scope>
    <source>
        <strain evidence="2 3">DSM 41654</strain>
    </source>
</reference>
<evidence type="ECO:0000313" key="3">
    <source>
        <dbReference type="Proteomes" id="UP000540506"/>
    </source>
</evidence>
<dbReference type="Proteomes" id="UP000540506">
    <property type="component" value="Unassembled WGS sequence"/>
</dbReference>
<dbReference type="EMBL" id="JACHJV010000001">
    <property type="protein sequence ID" value="MBB4921886.1"/>
    <property type="molecule type" value="Genomic_DNA"/>
</dbReference>